<keyword evidence="1" id="KW-1133">Transmembrane helix</keyword>
<keyword evidence="3" id="KW-1185">Reference proteome</keyword>
<keyword evidence="1" id="KW-0812">Transmembrane</keyword>
<dbReference type="RefSeq" id="WP_104228451.1">
    <property type="nucleotide sequence ID" value="NZ_PSNW01000001.1"/>
</dbReference>
<dbReference type="EMBL" id="PSNW01000001">
    <property type="protein sequence ID" value="PPE75485.1"/>
    <property type="molecule type" value="Genomic_DNA"/>
</dbReference>
<feature type="transmembrane region" description="Helical" evidence="1">
    <location>
        <begin position="42"/>
        <end position="60"/>
    </location>
</feature>
<dbReference type="Proteomes" id="UP000238220">
    <property type="component" value="Unassembled WGS sequence"/>
</dbReference>
<feature type="transmembrane region" description="Helical" evidence="1">
    <location>
        <begin position="66"/>
        <end position="85"/>
    </location>
</feature>
<name>A0A2S5TKH3_9GAMM</name>
<comment type="caution">
    <text evidence="2">The sequence shown here is derived from an EMBL/GenBank/DDBJ whole genome shotgun (WGS) entry which is preliminary data.</text>
</comment>
<feature type="transmembrane region" description="Helical" evidence="1">
    <location>
        <begin position="6"/>
        <end position="30"/>
    </location>
</feature>
<reference evidence="2 3" key="1">
    <citation type="submission" date="2018-02" db="EMBL/GenBank/DDBJ databases">
        <title>Genome sequencing of Solimonas sp. HR-BB.</title>
        <authorList>
            <person name="Lee Y."/>
            <person name="Jeon C.O."/>
        </authorList>
    </citation>
    <scope>NUCLEOTIDE SEQUENCE [LARGE SCALE GENOMIC DNA]</scope>
    <source>
        <strain evidence="2 3">HR-BB</strain>
    </source>
</reference>
<sequence>MSFAIHSPIVGAAFVMACFSNVACVLWLLNSRYRKAALTYRMGTMLLAAGVMLAGLGVLLLPTRPIFPSDLVIQFGLALMFGLLARDQRRRRGQPERRQHGR</sequence>
<organism evidence="2 3">
    <name type="scientific">Solimonas fluminis</name>
    <dbReference type="NCBI Taxonomy" id="2086571"/>
    <lineage>
        <taxon>Bacteria</taxon>
        <taxon>Pseudomonadati</taxon>
        <taxon>Pseudomonadota</taxon>
        <taxon>Gammaproteobacteria</taxon>
        <taxon>Nevskiales</taxon>
        <taxon>Nevskiaceae</taxon>
        <taxon>Solimonas</taxon>
    </lineage>
</organism>
<dbReference type="AlphaFoldDB" id="A0A2S5TKH3"/>
<evidence type="ECO:0000313" key="3">
    <source>
        <dbReference type="Proteomes" id="UP000238220"/>
    </source>
</evidence>
<keyword evidence="1" id="KW-0472">Membrane</keyword>
<protein>
    <submittedName>
        <fullName evidence="2">Uncharacterized protein</fullName>
    </submittedName>
</protein>
<evidence type="ECO:0000256" key="1">
    <source>
        <dbReference type="SAM" id="Phobius"/>
    </source>
</evidence>
<proteinExistence type="predicted"/>
<gene>
    <name evidence="2" type="ORF">C3942_00910</name>
</gene>
<accession>A0A2S5TKH3</accession>
<evidence type="ECO:0000313" key="2">
    <source>
        <dbReference type="EMBL" id="PPE75485.1"/>
    </source>
</evidence>